<keyword evidence="2" id="KW-0349">Heme</keyword>
<dbReference type="SUPFAM" id="SSF48264">
    <property type="entry name" value="Cytochrome P450"/>
    <property type="match status" value="1"/>
</dbReference>
<proteinExistence type="inferred from homology"/>
<accession>A0ABZ2PHV7</accession>
<dbReference type="Proteomes" id="UP001432000">
    <property type="component" value="Chromosome"/>
</dbReference>
<evidence type="ECO:0000256" key="5">
    <source>
        <dbReference type="ARBA" id="ARBA00023004"/>
    </source>
</evidence>
<dbReference type="InterPro" id="IPR036396">
    <property type="entry name" value="Cyt_P450_sf"/>
</dbReference>
<dbReference type="PRINTS" id="PR00359">
    <property type="entry name" value="BP450"/>
</dbReference>
<dbReference type="RefSeq" id="WP_338889145.1">
    <property type="nucleotide sequence ID" value="NZ_CP147846.1"/>
</dbReference>
<dbReference type="Gene3D" id="1.10.630.10">
    <property type="entry name" value="Cytochrome P450"/>
    <property type="match status" value="1"/>
</dbReference>
<evidence type="ECO:0000256" key="4">
    <source>
        <dbReference type="ARBA" id="ARBA00023002"/>
    </source>
</evidence>
<dbReference type="InterPro" id="IPR002397">
    <property type="entry name" value="Cyt_P450_B"/>
</dbReference>
<evidence type="ECO:0000256" key="1">
    <source>
        <dbReference type="ARBA" id="ARBA00010617"/>
    </source>
</evidence>
<keyword evidence="3" id="KW-0479">Metal-binding</keyword>
<organism evidence="7 8">
    <name type="scientific">Rhodococcus sovatensis</name>
    <dbReference type="NCBI Taxonomy" id="1805840"/>
    <lineage>
        <taxon>Bacteria</taxon>
        <taxon>Bacillati</taxon>
        <taxon>Actinomycetota</taxon>
        <taxon>Actinomycetes</taxon>
        <taxon>Mycobacteriales</taxon>
        <taxon>Nocardiaceae</taxon>
        <taxon>Rhodococcus</taxon>
    </lineage>
</organism>
<evidence type="ECO:0000313" key="8">
    <source>
        <dbReference type="Proteomes" id="UP001432000"/>
    </source>
</evidence>
<protein>
    <submittedName>
        <fullName evidence="7">Cytochrome P450</fullName>
    </submittedName>
</protein>
<evidence type="ECO:0000256" key="3">
    <source>
        <dbReference type="ARBA" id="ARBA00022723"/>
    </source>
</evidence>
<dbReference type="PANTHER" id="PTHR46696:SF1">
    <property type="entry name" value="CYTOCHROME P450 YJIB-RELATED"/>
    <property type="match status" value="1"/>
</dbReference>
<evidence type="ECO:0000256" key="6">
    <source>
        <dbReference type="ARBA" id="ARBA00023033"/>
    </source>
</evidence>
<keyword evidence="5" id="KW-0408">Iron</keyword>
<keyword evidence="4" id="KW-0560">Oxidoreductase</keyword>
<dbReference type="Pfam" id="PF00067">
    <property type="entry name" value="p450"/>
    <property type="match status" value="2"/>
</dbReference>
<keyword evidence="6" id="KW-0503">Monooxygenase</keyword>
<evidence type="ECO:0000256" key="2">
    <source>
        <dbReference type="ARBA" id="ARBA00022617"/>
    </source>
</evidence>
<keyword evidence="8" id="KW-1185">Reference proteome</keyword>
<gene>
    <name evidence="7" type="ORF">WDS16_26795</name>
</gene>
<sequence length="410" mass="45281">MTTIDQPLADTAYPFLPVEPSEAARRYAAICADRPMTKMTMPIGGDAWIIHRNSTARAMLGDPRFVREPFRTGERTVPYFMEFPEFLKSTIQFEDPPHHTKLRRLVQKSISPKRVRGMRDSAVKFANELIDEMVAKGSPSNLVEDYSIALPIQMLANLLGVPPEDRPKFESWSASTLSVANMAPEQIAANMGELVQYMTALIEERRREPREDLLSDLANARDKDDTLTDAEIIPIALILIIGGFDNTANFIGQGVLSLFNNQDQLAVLLEDVDTVAPTAVEEILRHAAWEIGNPVAGMGALVPFVATEDVDLEGQLVAKGEAIMIDPNGANHDAIAMAEPATFDVRRADNPHLTLSFGLHHCLGAPLARMELQVAITELFRRLPGLRQDGPVVINYDNLTQPITSLPVAW</sequence>
<dbReference type="PANTHER" id="PTHR46696">
    <property type="entry name" value="P450, PUTATIVE (EUROFUNG)-RELATED"/>
    <property type="match status" value="1"/>
</dbReference>
<reference evidence="7 8" key="1">
    <citation type="submission" date="2024-03" db="EMBL/GenBank/DDBJ databases">
        <title>Natural products discovery in diverse microorganisms through a two-stage MS feature dereplication strategy.</title>
        <authorList>
            <person name="Zhang R."/>
        </authorList>
    </citation>
    <scope>NUCLEOTIDE SEQUENCE [LARGE SCALE GENOMIC DNA]</scope>
    <source>
        <strain evidence="7 8">18930</strain>
    </source>
</reference>
<dbReference type="InterPro" id="IPR001128">
    <property type="entry name" value="Cyt_P450"/>
</dbReference>
<comment type="similarity">
    <text evidence="1">Belongs to the cytochrome P450 family.</text>
</comment>
<dbReference type="EMBL" id="CP147846">
    <property type="protein sequence ID" value="WXG68747.1"/>
    <property type="molecule type" value="Genomic_DNA"/>
</dbReference>
<evidence type="ECO:0000313" key="7">
    <source>
        <dbReference type="EMBL" id="WXG68747.1"/>
    </source>
</evidence>
<name>A0ABZ2PHV7_9NOCA</name>